<organism evidence="2 3">
    <name type="scientific">Dokdonella immobilis</name>
    <dbReference type="NCBI Taxonomy" id="578942"/>
    <lineage>
        <taxon>Bacteria</taxon>
        <taxon>Pseudomonadati</taxon>
        <taxon>Pseudomonadota</taxon>
        <taxon>Gammaproteobacteria</taxon>
        <taxon>Lysobacterales</taxon>
        <taxon>Rhodanobacteraceae</taxon>
        <taxon>Dokdonella</taxon>
    </lineage>
</organism>
<sequence>MSEDILRADKRLRALTLIVLVVAAVLALLGMAWFRHWLQVIGNLPGTDLLIVRLRRMIALALTGSGVCLALLAWYSAHIGSRAIRSQQWPLPGARVIRDTPYRRGPAAIRLGRQLQIGSIVLLVLAVAIGVVSWHMLAQT</sequence>
<dbReference type="RefSeq" id="WP_092403895.1">
    <property type="nucleotide sequence ID" value="NZ_FOVF01000001.1"/>
</dbReference>
<dbReference type="STRING" id="578942.SAMN05216289_10161"/>
<keyword evidence="1" id="KW-0812">Transmembrane</keyword>
<keyword evidence="1" id="KW-1133">Transmembrane helix</keyword>
<feature type="transmembrane region" description="Helical" evidence="1">
    <location>
        <begin position="54"/>
        <end position="75"/>
    </location>
</feature>
<evidence type="ECO:0000256" key="1">
    <source>
        <dbReference type="SAM" id="Phobius"/>
    </source>
</evidence>
<keyword evidence="1" id="KW-0472">Membrane</keyword>
<reference evidence="2 3" key="1">
    <citation type="submission" date="2016-10" db="EMBL/GenBank/DDBJ databases">
        <authorList>
            <person name="de Groot N.N."/>
        </authorList>
    </citation>
    <scope>NUCLEOTIDE SEQUENCE [LARGE SCALE GENOMIC DNA]</scope>
    <source>
        <strain evidence="2 3">CGMCC 1.7659</strain>
    </source>
</reference>
<keyword evidence="3" id="KW-1185">Reference proteome</keyword>
<dbReference type="Proteomes" id="UP000198575">
    <property type="component" value="Unassembled WGS sequence"/>
</dbReference>
<name>A0A1I4V2M9_9GAMM</name>
<feature type="transmembrane region" description="Helical" evidence="1">
    <location>
        <begin position="117"/>
        <end position="137"/>
    </location>
</feature>
<dbReference type="EMBL" id="FOVF01000001">
    <property type="protein sequence ID" value="SFM95497.1"/>
    <property type="molecule type" value="Genomic_DNA"/>
</dbReference>
<evidence type="ECO:0000313" key="3">
    <source>
        <dbReference type="Proteomes" id="UP000198575"/>
    </source>
</evidence>
<feature type="transmembrane region" description="Helical" evidence="1">
    <location>
        <begin position="12"/>
        <end position="34"/>
    </location>
</feature>
<protein>
    <submittedName>
        <fullName evidence="2">Uncharacterized protein</fullName>
    </submittedName>
</protein>
<accession>A0A1I4V2M9</accession>
<evidence type="ECO:0000313" key="2">
    <source>
        <dbReference type="EMBL" id="SFM95497.1"/>
    </source>
</evidence>
<dbReference type="AlphaFoldDB" id="A0A1I4V2M9"/>
<gene>
    <name evidence="2" type="ORF">SAMN05216289_10161</name>
</gene>
<proteinExistence type="predicted"/>